<proteinExistence type="predicted"/>
<dbReference type="GO" id="GO:0016757">
    <property type="term" value="F:glycosyltransferase activity"/>
    <property type="evidence" value="ECO:0007669"/>
    <property type="project" value="InterPro"/>
</dbReference>
<dbReference type="InParanoid" id="A0A024FUY6"/>
<dbReference type="EMBL" id="CAIX01000473">
    <property type="protein sequence ID" value="CCI10935.1"/>
    <property type="molecule type" value="Genomic_DNA"/>
</dbReference>
<dbReference type="OrthoDB" id="2015991at2759"/>
<organism evidence="1 2">
    <name type="scientific">Albugo candida</name>
    <dbReference type="NCBI Taxonomy" id="65357"/>
    <lineage>
        <taxon>Eukaryota</taxon>
        <taxon>Sar</taxon>
        <taxon>Stramenopiles</taxon>
        <taxon>Oomycota</taxon>
        <taxon>Peronosporomycetes</taxon>
        <taxon>Albuginales</taxon>
        <taxon>Albuginaceae</taxon>
        <taxon>Albugo</taxon>
    </lineage>
</organism>
<protein>
    <submittedName>
        <fullName evidence="1">Uncharacterized protein</fullName>
    </submittedName>
</protein>
<dbReference type="InterPro" id="IPR044845">
    <property type="entry name" value="HPAT/SRGT1-like"/>
</dbReference>
<keyword evidence="2" id="KW-1185">Reference proteome</keyword>
<dbReference type="Proteomes" id="UP000053237">
    <property type="component" value="Unassembled WGS sequence"/>
</dbReference>
<evidence type="ECO:0000313" key="1">
    <source>
        <dbReference type="EMBL" id="CCI10935.1"/>
    </source>
</evidence>
<comment type="caution">
    <text evidence="1">The sequence shown here is derived from an EMBL/GenBank/DDBJ whole genome shotgun (WGS) entry which is preliminary data.</text>
</comment>
<name>A0A024FUY6_9STRA</name>
<dbReference type="AlphaFoldDB" id="A0A024FUY6"/>
<reference evidence="1 2" key="1">
    <citation type="submission" date="2012-05" db="EMBL/GenBank/DDBJ databases">
        <title>Recombination and specialization in a pathogen metapopulation.</title>
        <authorList>
            <person name="Gardiner A."/>
            <person name="Kemen E."/>
            <person name="Schultz-Larsen T."/>
            <person name="MacLean D."/>
            <person name="Van Oosterhout C."/>
            <person name="Jones J.D.G."/>
        </authorList>
    </citation>
    <scope>NUCLEOTIDE SEQUENCE [LARGE SCALE GENOMIC DNA]</scope>
    <source>
        <strain evidence="1 2">Ac Nc2</strain>
    </source>
</reference>
<accession>A0A024FUY6</accession>
<dbReference type="PANTHER" id="PTHR31485:SF7">
    <property type="entry name" value="PEPTIDYL SERINE ALPHA-GALACTOSYLTRANSFERASE"/>
    <property type="match status" value="1"/>
</dbReference>
<evidence type="ECO:0000313" key="2">
    <source>
        <dbReference type="Proteomes" id="UP000053237"/>
    </source>
</evidence>
<gene>
    <name evidence="1" type="ORF">BN9_120850</name>
</gene>
<dbReference type="PANTHER" id="PTHR31485">
    <property type="entry name" value="PEPTIDYL SERINE ALPHA-GALACTOSYLTRANSFERASE"/>
    <property type="match status" value="1"/>
</dbReference>
<sequence length="858" mass="98621">MAEHNNLNERKLVAMIFTSGCSELDLIQSEVLATTARQFEFTHKITHLMYGCSDGAYRAFIKRKNPENRVETFLVSEISGWKEPGSSIFSYGDAAVTTTIHAQVLQKWMTTKAGLTLDDEENVYVVLVDSDSIFTKKIDFKHLIEEADEVENPRFFAQDAAWYMPRKQPFTDLEQRQLLDKVPFLKLGKLRQVKDWRLFGGRGPFVIERKTLFSKILPAAAQIWSALPSNKKQLVFPIAAAHHSEPMAISGALMIHHYVSRYENWDFADYIESNPCENGVQKDARALNSFPISIRAKNFTLPVWIDGRDWNFIDEFIPTDYFDCDAWLLREPSEKFWNLASTTKGYERVSTILRRRHAIGVFMAIRAYNDVARIYRRRFCSSGYNDNKNLIMGFNRTHYTTALPYSVAHASRRGQLEYSLWHEKVLTEDGTTSQRNGSDIFENEDLHFVFLTTCDPSQHWQSRVLVSSFLRVNHLGRLTRIVSGCDEASLRALLKKEPMHPRMQLHVADNYTHRPARENEKTSASFIDSYLRYSKPFGIRHWLRHANPPVLESTIILVEPDFIFLQPLLLDSRVRLTSAEKVISGGVDDMEVLEGLRQYKRFYVYEGYPSMNVTIQISNGSAIAQRLTSHIGLPDFDAENNIYSTICPECNLLNKRDKMKDFSVGSPYILSRKDLSLMIDDYCLMTFRLHEIDGTSQMDTYVLASSKNGIRHTIFDNLASGRIDRDSYPHFVTYIGEEANPCSNSDGLFIRNEMPVMLRSTHDFTAVDSDGNQWIYSVRLIPTDLFECDSWLLSLPPIEVWTIARDSKSTERMLQAYGLCTFIKASNQAIIEYKSKYCPDGYNVNKRLRLLDGNGTVM</sequence>